<feature type="domain" description="Peptidase M24 C-terminal" evidence="8">
    <location>
        <begin position="556"/>
        <end position="618"/>
    </location>
</feature>
<feature type="domain" description="Creatinase N-terminal" evidence="7">
    <location>
        <begin position="15"/>
        <end position="138"/>
    </location>
</feature>
<dbReference type="EMBL" id="BRYA01000400">
    <property type="protein sequence ID" value="GMI48478.1"/>
    <property type="molecule type" value="Genomic_DNA"/>
</dbReference>
<keyword evidence="10" id="KW-1185">Reference proteome</keyword>
<comment type="cofactor">
    <cofactor evidence="1">
        <name>Mn(2+)</name>
        <dbReference type="ChEBI" id="CHEBI:29035"/>
    </cofactor>
</comment>
<keyword evidence="3" id="KW-0479">Metal-binding</keyword>
<dbReference type="Pfam" id="PF16188">
    <property type="entry name" value="Peptidase_M24_C"/>
    <property type="match status" value="1"/>
</dbReference>
<dbReference type="InterPro" id="IPR000994">
    <property type="entry name" value="Pept_M24"/>
</dbReference>
<keyword evidence="5" id="KW-0464">Manganese</keyword>
<dbReference type="InterPro" id="IPR029149">
    <property type="entry name" value="Creatin/AminoP/Spt16_N"/>
</dbReference>
<gene>
    <name evidence="9" type="ORF">TrCOL_g9110</name>
</gene>
<dbReference type="SUPFAM" id="SSF55920">
    <property type="entry name" value="Creatinase/aminopeptidase"/>
    <property type="match status" value="1"/>
</dbReference>
<evidence type="ECO:0000256" key="1">
    <source>
        <dbReference type="ARBA" id="ARBA00001936"/>
    </source>
</evidence>
<dbReference type="InterPro" id="IPR036005">
    <property type="entry name" value="Creatinase/aminopeptidase-like"/>
</dbReference>
<evidence type="ECO:0000256" key="5">
    <source>
        <dbReference type="ARBA" id="ARBA00023211"/>
    </source>
</evidence>
<dbReference type="Gene3D" id="3.40.350.10">
    <property type="entry name" value="Creatinase/prolidase N-terminal domain"/>
    <property type="match status" value="2"/>
</dbReference>
<dbReference type="PANTHER" id="PTHR43763:SF6">
    <property type="entry name" value="XAA-PRO AMINOPEPTIDASE 1"/>
    <property type="match status" value="1"/>
</dbReference>
<proteinExistence type="inferred from homology"/>
<evidence type="ECO:0000259" key="7">
    <source>
        <dbReference type="Pfam" id="PF01321"/>
    </source>
</evidence>
<accession>A0A9W7LFS2</accession>
<name>A0A9W7LFS2_9STRA</name>
<protein>
    <recommendedName>
        <fullName evidence="11">Creatinase/aminopeptidase</fullName>
    </recommendedName>
</protein>
<dbReference type="CDD" id="cd01085">
    <property type="entry name" value="APP"/>
    <property type="match status" value="1"/>
</dbReference>
<evidence type="ECO:0008006" key="11">
    <source>
        <dbReference type="Google" id="ProtNLM"/>
    </source>
</evidence>
<dbReference type="Pfam" id="PF01321">
    <property type="entry name" value="Creatinase_N"/>
    <property type="match status" value="1"/>
</dbReference>
<dbReference type="InterPro" id="IPR033740">
    <property type="entry name" value="Pept_M24B"/>
</dbReference>
<dbReference type="Pfam" id="PF00557">
    <property type="entry name" value="Peptidase_M24"/>
    <property type="match status" value="1"/>
</dbReference>
<dbReference type="OrthoDB" id="9995434at2759"/>
<reference evidence="10" key="1">
    <citation type="journal article" date="2023" name="Commun. Biol.">
        <title>Genome analysis of Parmales, the sister group of diatoms, reveals the evolutionary specialization of diatoms from phago-mixotrophs to photoautotrophs.</title>
        <authorList>
            <person name="Ban H."/>
            <person name="Sato S."/>
            <person name="Yoshikawa S."/>
            <person name="Yamada K."/>
            <person name="Nakamura Y."/>
            <person name="Ichinomiya M."/>
            <person name="Sato N."/>
            <person name="Blanc-Mathieu R."/>
            <person name="Endo H."/>
            <person name="Kuwata A."/>
            <person name="Ogata H."/>
        </authorList>
    </citation>
    <scope>NUCLEOTIDE SEQUENCE [LARGE SCALE GENOMIC DNA]</scope>
</reference>
<dbReference type="SUPFAM" id="SSF53092">
    <property type="entry name" value="Creatinase/prolidase N-terminal domain"/>
    <property type="match status" value="1"/>
</dbReference>
<organism evidence="9 10">
    <name type="scientific">Triparma columacea</name>
    <dbReference type="NCBI Taxonomy" id="722753"/>
    <lineage>
        <taxon>Eukaryota</taxon>
        <taxon>Sar</taxon>
        <taxon>Stramenopiles</taxon>
        <taxon>Ochrophyta</taxon>
        <taxon>Bolidophyceae</taxon>
        <taxon>Parmales</taxon>
        <taxon>Triparmaceae</taxon>
        <taxon>Triparma</taxon>
    </lineage>
</organism>
<feature type="domain" description="Peptidase M24" evidence="6">
    <location>
        <begin position="321"/>
        <end position="542"/>
    </location>
</feature>
<keyword evidence="4" id="KW-0378">Hydrolase</keyword>
<dbReference type="InterPro" id="IPR000587">
    <property type="entry name" value="Creatinase_N"/>
</dbReference>
<evidence type="ECO:0000259" key="8">
    <source>
        <dbReference type="Pfam" id="PF16188"/>
    </source>
</evidence>
<dbReference type="AlphaFoldDB" id="A0A9W7LFS2"/>
<evidence type="ECO:0000256" key="2">
    <source>
        <dbReference type="ARBA" id="ARBA00008766"/>
    </source>
</evidence>
<dbReference type="GO" id="GO:0046872">
    <property type="term" value="F:metal ion binding"/>
    <property type="evidence" value="ECO:0007669"/>
    <property type="project" value="UniProtKB-KW"/>
</dbReference>
<dbReference type="Gene3D" id="3.90.230.10">
    <property type="entry name" value="Creatinase/methionine aminopeptidase superfamily"/>
    <property type="match status" value="1"/>
</dbReference>
<feature type="non-terminal residue" evidence="9">
    <location>
        <position position="1"/>
    </location>
</feature>
<sequence>PLTSLSSAGPSAALADLRVRMKEEGVDAYIVPSDDPHLSEYASPCYQRRSFLTDFDGSAGVALVTQDEARLWTDARYWEQAGMQLSKEWELMKVGDSECPTLIKWLGSQSERVKTVGLDPFLHPPSFVKELNETLESSTPSSSICFPSENLVDRIWDSQPSLPDSQFRIHPLEWAGADVATKLKAVRSKMKEEKAEVCVFAMLDEVAYIYNIRAADVECCPVGIAYATVTHTSANLYVDPAKIADPDLVLHLSKSKVTPRPYSSLIPDLKDFVLSNPESKVWVDKTKANYAVASTIPPSSLISKQNPVEPMKAVKNAKELEGMKEAHILDGVAMAKFIAWCKKSLSDAEAPPVTETLIDEKLLEFRGESPDFTEASFPTIAGVGSNGAIIHYRAHASSPLHKTLTPSTPILIDSGGQYTMGTTDVTRTWQFGEPTPVFSSHFTNVLKGNIGIDSCIFPENTPGVIIDSFARRALWNSGFDYGHGTGHGVGAALNVHEGPASISPRMGNKEPLKAGMVLSNEPGYYEPGNFGIRIENLLIVKEKIFDRKKKVDGAKKFLQFERLTMIPIQKSLIDLSLMNDEELDWLDSYHAEIWDKVGVRLEDGSDAKVWLKEACEKIERTPVSGAGVVLV</sequence>
<dbReference type="GO" id="GO:0070006">
    <property type="term" value="F:metalloaminopeptidase activity"/>
    <property type="evidence" value="ECO:0007669"/>
    <property type="project" value="InterPro"/>
</dbReference>
<dbReference type="InterPro" id="IPR032416">
    <property type="entry name" value="Peptidase_M24_C"/>
</dbReference>
<comment type="similarity">
    <text evidence="2">Belongs to the peptidase M24B family.</text>
</comment>
<dbReference type="FunFam" id="3.40.350.10:FF:000003">
    <property type="entry name" value="Xaa-pro aminopeptidase P"/>
    <property type="match status" value="1"/>
</dbReference>
<evidence type="ECO:0000313" key="9">
    <source>
        <dbReference type="EMBL" id="GMI48478.1"/>
    </source>
</evidence>
<evidence type="ECO:0000256" key="4">
    <source>
        <dbReference type="ARBA" id="ARBA00022801"/>
    </source>
</evidence>
<dbReference type="InterPro" id="IPR050422">
    <property type="entry name" value="X-Pro_aminopeptidase_P"/>
</dbReference>
<dbReference type="FunFam" id="3.90.230.10:FF:000007">
    <property type="entry name" value="Xaa-Pro aminopeptidase P"/>
    <property type="match status" value="1"/>
</dbReference>
<dbReference type="GO" id="GO:0005737">
    <property type="term" value="C:cytoplasm"/>
    <property type="evidence" value="ECO:0007669"/>
    <property type="project" value="UniProtKB-ARBA"/>
</dbReference>
<evidence type="ECO:0000259" key="6">
    <source>
        <dbReference type="Pfam" id="PF00557"/>
    </source>
</evidence>
<dbReference type="Proteomes" id="UP001165065">
    <property type="component" value="Unassembled WGS sequence"/>
</dbReference>
<comment type="caution">
    <text evidence="9">The sequence shown here is derived from an EMBL/GenBank/DDBJ whole genome shotgun (WGS) entry which is preliminary data.</text>
</comment>
<evidence type="ECO:0000256" key="3">
    <source>
        <dbReference type="ARBA" id="ARBA00022723"/>
    </source>
</evidence>
<dbReference type="Pfam" id="PF16189">
    <property type="entry name" value="Creatinase_N_2"/>
    <property type="match status" value="1"/>
</dbReference>
<dbReference type="PANTHER" id="PTHR43763">
    <property type="entry name" value="XAA-PRO AMINOPEPTIDASE 1"/>
    <property type="match status" value="1"/>
</dbReference>
<evidence type="ECO:0000313" key="10">
    <source>
        <dbReference type="Proteomes" id="UP001165065"/>
    </source>
</evidence>